<dbReference type="EMBL" id="PGVG01000005">
    <property type="protein sequence ID" value="PJG55635.1"/>
    <property type="molecule type" value="Genomic_DNA"/>
</dbReference>
<dbReference type="GO" id="GO:0032259">
    <property type="term" value="P:methylation"/>
    <property type="evidence" value="ECO:0007669"/>
    <property type="project" value="UniProtKB-KW"/>
</dbReference>
<proteinExistence type="predicted"/>
<dbReference type="InterPro" id="IPR006342">
    <property type="entry name" value="FkbM_mtfrase"/>
</dbReference>
<feature type="domain" description="Methyltransferase FkbM" evidence="1">
    <location>
        <begin position="120"/>
        <end position="276"/>
    </location>
</feature>
<sequence>MALTAPNRAGGYRGLPPEPSESLMIRWTMNILNLLKWIATHPLNRREPLGPVKGLGRFFQWQIASRVLPAGSTLPFVDQTVLLVERGMTGATGNWYCGLHEPSEMGFLLHSLRPDDTFVDVGANVGSYTLLAGTVGAQVVSLEPIPNTFRRLRNNVHLNMMEGRTELLNLGVSKESGSLRFTRSLDTMNRVALPGEVMETVAVPVRSLDEILYGRSASLLKIDVEGHELAVLEGAQATLANPTLRAVIMETNSAGNKYGVSDQQLFQNMEYHGFRLFAYNPIRRQLSASVPGRANSIFLRDPELVEATCKSAPTYQLCNGSI</sequence>
<accession>A0A2M8RCT9</accession>
<dbReference type="SUPFAM" id="SSF53335">
    <property type="entry name" value="S-adenosyl-L-methionine-dependent methyltransferases"/>
    <property type="match status" value="1"/>
</dbReference>
<dbReference type="OrthoDB" id="9814604at2"/>
<dbReference type="Pfam" id="PF05050">
    <property type="entry name" value="Methyltransf_21"/>
    <property type="match status" value="1"/>
</dbReference>
<dbReference type="NCBIfam" id="TIGR01444">
    <property type="entry name" value="fkbM_fam"/>
    <property type="match status" value="1"/>
</dbReference>
<dbReference type="PANTHER" id="PTHR34203:SF15">
    <property type="entry name" value="SLL1173 PROTEIN"/>
    <property type="match status" value="1"/>
</dbReference>
<dbReference type="GO" id="GO:0008168">
    <property type="term" value="F:methyltransferase activity"/>
    <property type="evidence" value="ECO:0007669"/>
    <property type="project" value="UniProtKB-KW"/>
</dbReference>
<dbReference type="InterPro" id="IPR029063">
    <property type="entry name" value="SAM-dependent_MTases_sf"/>
</dbReference>
<evidence type="ECO:0000259" key="1">
    <source>
        <dbReference type="Pfam" id="PF05050"/>
    </source>
</evidence>
<dbReference type="InterPro" id="IPR052514">
    <property type="entry name" value="SAM-dependent_MTase"/>
</dbReference>
<gene>
    <name evidence="2" type="ORF">CVM73_08750</name>
</gene>
<dbReference type="PANTHER" id="PTHR34203">
    <property type="entry name" value="METHYLTRANSFERASE, FKBM FAMILY PROTEIN"/>
    <property type="match status" value="1"/>
</dbReference>
<evidence type="ECO:0000313" key="2">
    <source>
        <dbReference type="EMBL" id="PJG55635.1"/>
    </source>
</evidence>
<dbReference type="RefSeq" id="WP_100231590.1">
    <property type="nucleotide sequence ID" value="NZ_PGVG01000005.1"/>
</dbReference>
<name>A0A2M8RCT9_9BRAD</name>
<reference evidence="2 3" key="1">
    <citation type="submission" date="2017-11" db="EMBL/GenBank/DDBJ databases">
        <title>Bradyrhizobium forestalis sp. nov., an efficient nitrogen-fixing bacterium isolated from nodules of forest legume species in the Amazon.</title>
        <authorList>
            <person name="Costa E.M."/>
            <person name="Guimaraes A."/>
            <person name="Carvalho T.S."/>
            <person name="Rodrigues T.L."/>
            <person name="Ribeiro P.R.A."/>
            <person name="Lebbe L."/>
            <person name="Willems A."/>
            <person name="Moreira F.M.S."/>
        </authorList>
    </citation>
    <scope>NUCLEOTIDE SEQUENCE [LARGE SCALE GENOMIC DNA]</scope>
    <source>
        <strain evidence="2 3">INPA54B</strain>
    </source>
</reference>
<dbReference type="Gene3D" id="3.40.50.150">
    <property type="entry name" value="Vaccinia Virus protein VP39"/>
    <property type="match status" value="1"/>
</dbReference>
<protein>
    <submittedName>
        <fullName evidence="2">FkbM family methyltransferase</fullName>
    </submittedName>
</protein>
<keyword evidence="2" id="KW-0489">Methyltransferase</keyword>
<comment type="caution">
    <text evidence="2">The sequence shown here is derived from an EMBL/GenBank/DDBJ whole genome shotgun (WGS) entry which is preliminary data.</text>
</comment>
<organism evidence="2 3">
    <name type="scientific">Bradyrhizobium forestalis</name>
    <dbReference type="NCBI Taxonomy" id="1419263"/>
    <lineage>
        <taxon>Bacteria</taxon>
        <taxon>Pseudomonadati</taxon>
        <taxon>Pseudomonadota</taxon>
        <taxon>Alphaproteobacteria</taxon>
        <taxon>Hyphomicrobiales</taxon>
        <taxon>Nitrobacteraceae</taxon>
        <taxon>Bradyrhizobium</taxon>
    </lineage>
</organism>
<keyword evidence="3" id="KW-1185">Reference proteome</keyword>
<dbReference type="AlphaFoldDB" id="A0A2M8RCT9"/>
<keyword evidence="2" id="KW-0808">Transferase</keyword>
<dbReference type="Proteomes" id="UP000231194">
    <property type="component" value="Unassembled WGS sequence"/>
</dbReference>
<evidence type="ECO:0000313" key="3">
    <source>
        <dbReference type="Proteomes" id="UP000231194"/>
    </source>
</evidence>